<evidence type="ECO:0000313" key="3">
    <source>
        <dbReference type="Proteomes" id="UP000636949"/>
    </source>
</evidence>
<proteinExistence type="predicted"/>
<evidence type="ECO:0000256" key="1">
    <source>
        <dbReference type="SAM" id="MobiDB-lite"/>
    </source>
</evidence>
<dbReference type="RefSeq" id="WP_117002224.1">
    <property type="nucleotide sequence ID" value="NZ_BMJS01000009.1"/>
</dbReference>
<accession>A0A8J2Z3R5</accession>
<sequence length="146" mass="15510">MATLNTADITLAANTPSITLTTQLKNSEDQYQYCLDAKAKLSNESVPEGTIHKKSKQITLTADETLTAQVKNTTLKLSSDEAFIEIGSAKFDIKDGEISICVGSSKLTISDSSITIKAENIEQDGQSISMKGDSISGKAPQVNLGP</sequence>
<keyword evidence="3" id="KW-1185">Reference proteome</keyword>
<comment type="caution">
    <text evidence="2">The sequence shown here is derived from an EMBL/GenBank/DDBJ whole genome shotgun (WGS) entry which is preliminary data.</text>
</comment>
<reference evidence="2" key="1">
    <citation type="journal article" date="2014" name="Int. J. Syst. Evol. Microbiol.">
        <title>Complete genome sequence of Corynebacterium casei LMG S-19264T (=DSM 44701T), isolated from a smear-ripened cheese.</title>
        <authorList>
            <consortium name="US DOE Joint Genome Institute (JGI-PGF)"/>
            <person name="Walter F."/>
            <person name="Albersmeier A."/>
            <person name="Kalinowski J."/>
            <person name="Ruckert C."/>
        </authorList>
    </citation>
    <scope>NUCLEOTIDE SEQUENCE</scope>
    <source>
        <strain evidence="2">CGMCC 1.15758</strain>
    </source>
</reference>
<feature type="region of interest" description="Disordered" evidence="1">
    <location>
        <begin position="122"/>
        <end position="146"/>
    </location>
</feature>
<gene>
    <name evidence="2" type="ORF">GCM10010995_10930</name>
</gene>
<name>A0A8J2Z3R5_9GAMM</name>
<dbReference type="EMBL" id="BMJS01000009">
    <property type="protein sequence ID" value="GGF95504.1"/>
    <property type="molecule type" value="Genomic_DNA"/>
</dbReference>
<dbReference type="AlphaFoldDB" id="A0A8J2Z3R5"/>
<organism evidence="2 3">
    <name type="scientific">Cysteiniphilum litorale</name>
    <dbReference type="NCBI Taxonomy" id="2056700"/>
    <lineage>
        <taxon>Bacteria</taxon>
        <taxon>Pseudomonadati</taxon>
        <taxon>Pseudomonadota</taxon>
        <taxon>Gammaproteobacteria</taxon>
        <taxon>Thiotrichales</taxon>
        <taxon>Fastidiosibacteraceae</taxon>
        <taxon>Cysteiniphilum</taxon>
    </lineage>
</organism>
<dbReference type="Proteomes" id="UP000636949">
    <property type="component" value="Unassembled WGS sequence"/>
</dbReference>
<protein>
    <submittedName>
        <fullName evidence="2">Uncharacterized protein</fullName>
    </submittedName>
</protein>
<evidence type="ECO:0000313" key="2">
    <source>
        <dbReference type="EMBL" id="GGF95504.1"/>
    </source>
</evidence>
<reference evidence="2" key="2">
    <citation type="submission" date="2020-09" db="EMBL/GenBank/DDBJ databases">
        <authorList>
            <person name="Sun Q."/>
            <person name="Zhou Y."/>
        </authorList>
    </citation>
    <scope>NUCLEOTIDE SEQUENCE</scope>
    <source>
        <strain evidence="2">CGMCC 1.15758</strain>
    </source>
</reference>